<protein>
    <submittedName>
        <fullName evidence="3">ADP-ribosylglycohydrolase family protein</fullName>
    </submittedName>
</protein>
<proteinExistence type="inferred from homology"/>
<comment type="caution">
    <text evidence="3">The sequence shown here is derived from an EMBL/GenBank/DDBJ whole genome shotgun (WGS) entry which is preliminary data.</text>
</comment>
<dbReference type="InterPro" id="IPR050792">
    <property type="entry name" value="ADP-ribosylglycohydrolase"/>
</dbReference>
<dbReference type="InterPro" id="IPR036705">
    <property type="entry name" value="Ribosyl_crysJ1_sf"/>
</dbReference>
<organism evidence="3 4">
    <name type="scientific">Streptomonospora arabica</name>
    <dbReference type="NCBI Taxonomy" id="412417"/>
    <lineage>
        <taxon>Bacteria</taxon>
        <taxon>Bacillati</taxon>
        <taxon>Actinomycetota</taxon>
        <taxon>Actinomycetes</taxon>
        <taxon>Streptosporangiales</taxon>
        <taxon>Nocardiopsidaceae</taxon>
        <taxon>Streptomonospora</taxon>
    </lineage>
</organism>
<dbReference type="Gene3D" id="1.10.4080.10">
    <property type="entry name" value="ADP-ribosylation/Crystallin J1"/>
    <property type="match status" value="1"/>
</dbReference>
<keyword evidence="2" id="KW-0378">Hydrolase</keyword>
<dbReference type="PANTHER" id="PTHR16222">
    <property type="entry name" value="ADP-RIBOSYLGLYCOHYDROLASE"/>
    <property type="match status" value="1"/>
</dbReference>
<comment type="similarity">
    <text evidence="1">Belongs to the ADP-ribosylglycohydrolase family.</text>
</comment>
<gene>
    <name evidence="3" type="ORF">ACFPCZ_00630</name>
</gene>
<evidence type="ECO:0000256" key="1">
    <source>
        <dbReference type="ARBA" id="ARBA00010702"/>
    </source>
</evidence>
<evidence type="ECO:0000313" key="3">
    <source>
        <dbReference type="EMBL" id="MFC4865120.1"/>
    </source>
</evidence>
<evidence type="ECO:0000256" key="2">
    <source>
        <dbReference type="ARBA" id="ARBA00022801"/>
    </source>
</evidence>
<keyword evidence="4" id="KW-1185">Reference proteome</keyword>
<sequence>MSDTHPAREQEQERLDRSAGVLLGAACGDALGVPYEFAARLGPDTRPEMAGGGLGPYRPGEYSDDTQMAACIARAFAGAPYAGAAEGAGDGGRAGAVGGGALDAVAENFLTWMFEGASDIGNQTRAVLGAAASKRGSPGVAEAMLAAARERYDAGVPSAGNGSLMRTGPIGLCFPDDPQRTAAAARLVSRLTHADPLAEEACVLWCEGVRRAVGGGGFAGVRAGLDLLPAGRRDPWAARLDEAEQAPPHAFSPNGFVVPALQAAWSAVATTQGEGGDHLAAALENAVRAGDDTDTVAAIAGALLGARWGASAVPPRWRASVHGWPGLSADDLEDVGRTLASLPDSALDS</sequence>
<dbReference type="SUPFAM" id="SSF101478">
    <property type="entry name" value="ADP-ribosylglycohydrolase"/>
    <property type="match status" value="1"/>
</dbReference>
<dbReference type="Proteomes" id="UP001595858">
    <property type="component" value="Unassembled WGS sequence"/>
</dbReference>
<dbReference type="Pfam" id="PF03747">
    <property type="entry name" value="ADP_ribosyl_GH"/>
    <property type="match status" value="1"/>
</dbReference>
<accession>A0ABV9SG07</accession>
<evidence type="ECO:0000313" key="4">
    <source>
        <dbReference type="Proteomes" id="UP001595858"/>
    </source>
</evidence>
<dbReference type="EMBL" id="JBHSIY010000001">
    <property type="protein sequence ID" value="MFC4865120.1"/>
    <property type="molecule type" value="Genomic_DNA"/>
</dbReference>
<reference evidence="4" key="1">
    <citation type="journal article" date="2019" name="Int. J. Syst. Evol. Microbiol.">
        <title>The Global Catalogue of Microorganisms (GCM) 10K type strain sequencing project: providing services to taxonomists for standard genome sequencing and annotation.</title>
        <authorList>
            <consortium name="The Broad Institute Genomics Platform"/>
            <consortium name="The Broad Institute Genome Sequencing Center for Infectious Disease"/>
            <person name="Wu L."/>
            <person name="Ma J."/>
        </authorList>
    </citation>
    <scope>NUCLEOTIDE SEQUENCE [LARGE SCALE GENOMIC DNA]</scope>
    <source>
        <strain evidence="4">CGMCC 4.7304</strain>
    </source>
</reference>
<dbReference type="RefSeq" id="WP_344142622.1">
    <property type="nucleotide sequence ID" value="NZ_BAAAQI010000005.1"/>
</dbReference>
<dbReference type="InterPro" id="IPR005502">
    <property type="entry name" value="Ribosyl_crysJ1"/>
</dbReference>
<name>A0ABV9SG07_9ACTN</name>
<dbReference type="PANTHER" id="PTHR16222:SF24">
    <property type="entry name" value="ADP-RIBOSYLHYDROLASE ARH3"/>
    <property type="match status" value="1"/>
</dbReference>